<feature type="domain" description="ATP-cone" evidence="14">
    <location>
        <begin position="7"/>
        <end position="100"/>
    </location>
</feature>
<evidence type="ECO:0000256" key="10">
    <source>
        <dbReference type="ARBA" id="ARBA00023285"/>
    </source>
</evidence>
<evidence type="ECO:0000256" key="11">
    <source>
        <dbReference type="ARBA" id="ARBA00047754"/>
    </source>
</evidence>
<evidence type="ECO:0000313" key="16">
    <source>
        <dbReference type="Proteomes" id="UP001461341"/>
    </source>
</evidence>
<dbReference type="NCBIfam" id="TIGR02504">
    <property type="entry name" value="NrdJ_Z"/>
    <property type="match status" value="1"/>
</dbReference>
<dbReference type="SUPFAM" id="SSF51998">
    <property type="entry name" value="PFL-like glycyl radical enzymes"/>
    <property type="match status" value="1"/>
</dbReference>
<dbReference type="RefSeq" id="WP_369017291.1">
    <property type="nucleotide sequence ID" value="NZ_CP121689.1"/>
</dbReference>
<dbReference type="InterPro" id="IPR013509">
    <property type="entry name" value="RNR_lsu_N"/>
</dbReference>
<evidence type="ECO:0000256" key="13">
    <source>
        <dbReference type="RuleBase" id="RU364064"/>
    </source>
</evidence>
<comment type="similarity">
    <text evidence="2 13">Belongs to the ribonucleoside diphosphate reductase class-2 family.</text>
</comment>
<dbReference type="InterPro" id="IPR005144">
    <property type="entry name" value="ATP-cone_dom"/>
</dbReference>
<dbReference type="Pfam" id="PF03477">
    <property type="entry name" value="ATP-cone"/>
    <property type="match status" value="1"/>
</dbReference>
<dbReference type="InterPro" id="IPR008926">
    <property type="entry name" value="RNR_R1-su_N"/>
</dbReference>
<sequence>MEKQFFQFIYKRNGEIERFTPQKIKLAISKAFRSLNKEPEETVIEKLLEEVLVLLKERFGDAVPGVEDVQDAVEEVLMKRGFADVARAYILYREKRRHLREAKLKLFGVQDDLKLSLNAIQVLRERYLLKDQEGNPVETPRQMMERVANAIAQIDASYGEDPEVSYQEFLKTLMALDFLPNSPTLMNAGCPGGQLAACFVLPVEDSLDAIFEALKNMALIHKSGGGTGFSFSRLRPRGDRVSSTGGRASGPVSFMRIFDTATDVVKQGGKRRGANMGILRFNHPDILEFIQAKKKGGEFENFNFSVAITDQEMEAVRKNEKIPLINPRDGRVWREVSATEIFNVICESAWSSGEPGCIFIDEINRKHPLKALGAIEATNPCGEVPLLPFESCNLGSINLAHMVTEGKIDYAKLGETVRVAVHFLDNVIDANYHPLPETERMAKANRKIGLGVMGFADLLVKIGVPYYSQQALKIAEEIMQYIMLQARKTSLELASRRGTFPNLEKSTWYTQNLPLRNATLTSIAPTGSISIIAGCSSGIEPYFALSFRRYVLENTELIEVNPLLEEYLKGLKLSQKDWERILAQGTLQGIEQIPQKVKDLFRTALEIPPEFQVKVQAAFQKYVDNAVSKTINLPQNASLEEVKKVFFLAHETHCKGITVFRQGSRSRQAIYPGLLSEKECETC</sequence>
<dbReference type="InterPro" id="IPR050862">
    <property type="entry name" value="RdRp_reductase_class-2"/>
</dbReference>
<keyword evidence="6 12" id="KW-0067">ATP-binding</keyword>
<comment type="cofactor">
    <cofactor evidence="1 13">
        <name>adenosylcob(III)alamin</name>
        <dbReference type="ChEBI" id="CHEBI:18408"/>
    </cofactor>
</comment>
<dbReference type="PRINTS" id="PR01183">
    <property type="entry name" value="RIBORDTASEM1"/>
</dbReference>
<evidence type="ECO:0000256" key="8">
    <source>
        <dbReference type="ARBA" id="ARBA00023116"/>
    </source>
</evidence>
<keyword evidence="9" id="KW-1015">Disulfide bond</keyword>
<organism evidence="15 16">
    <name type="scientific">Thermatribacter velox</name>
    <dbReference type="NCBI Taxonomy" id="3039681"/>
    <lineage>
        <taxon>Bacteria</taxon>
        <taxon>Pseudomonadati</taxon>
        <taxon>Atribacterota</taxon>
        <taxon>Atribacteria</taxon>
        <taxon>Atribacterales</taxon>
        <taxon>Thermatribacteraceae</taxon>
        <taxon>Thermatribacter</taxon>
    </lineage>
</organism>
<dbReference type="PANTHER" id="PTHR43371:SF1">
    <property type="entry name" value="RIBONUCLEOSIDE-DIPHOSPHATE REDUCTASE"/>
    <property type="match status" value="1"/>
</dbReference>
<reference evidence="15 16" key="1">
    <citation type="submission" date="2023-03" db="EMBL/GenBank/DDBJ databases">
        <title>Novel Species.</title>
        <authorList>
            <person name="Ma S."/>
        </authorList>
    </citation>
    <scope>NUCLEOTIDE SEQUENCE [LARGE SCALE GENOMIC DNA]</scope>
    <source>
        <strain evidence="15 16">B11</strain>
    </source>
</reference>
<evidence type="ECO:0000256" key="6">
    <source>
        <dbReference type="ARBA" id="ARBA00022840"/>
    </source>
</evidence>
<dbReference type="EC" id="1.17.4.1" evidence="13"/>
<proteinExistence type="inferred from homology"/>
<dbReference type="CDD" id="cd02888">
    <property type="entry name" value="RNR_II_dimer"/>
    <property type="match status" value="1"/>
</dbReference>
<evidence type="ECO:0000256" key="5">
    <source>
        <dbReference type="ARBA" id="ARBA00022741"/>
    </source>
</evidence>
<evidence type="ECO:0000256" key="7">
    <source>
        <dbReference type="ARBA" id="ARBA00023002"/>
    </source>
</evidence>
<dbReference type="PROSITE" id="PS51161">
    <property type="entry name" value="ATP_CONE"/>
    <property type="match status" value="1"/>
</dbReference>
<comment type="catalytic activity">
    <reaction evidence="11 13">
        <text>a 2'-deoxyribonucleoside 5'-diphosphate + [thioredoxin]-disulfide + H2O = a ribonucleoside 5'-diphosphate + [thioredoxin]-dithiol</text>
        <dbReference type="Rhea" id="RHEA:23252"/>
        <dbReference type="Rhea" id="RHEA-COMP:10698"/>
        <dbReference type="Rhea" id="RHEA-COMP:10700"/>
        <dbReference type="ChEBI" id="CHEBI:15377"/>
        <dbReference type="ChEBI" id="CHEBI:29950"/>
        <dbReference type="ChEBI" id="CHEBI:50058"/>
        <dbReference type="ChEBI" id="CHEBI:57930"/>
        <dbReference type="ChEBI" id="CHEBI:73316"/>
        <dbReference type="EC" id="1.17.4.1"/>
    </reaction>
</comment>
<evidence type="ECO:0000313" key="15">
    <source>
        <dbReference type="EMBL" id="WZL75145.1"/>
    </source>
</evidence>
<accession>A0ABZ2YBS9</accession>
<evidence type="ECO:0000256" key="9">
    <source>
        <dbReference type="ARBA" id="ARBA00023157"/>
    </source>
</evidence>
<dbReference type="SUPFAM" id="SSF48168">
    <property type="entry name" value="R1 subunit of ribonucleotide reductase, N-terminal domain"/>
    <property type="match status" value="1"/>
</dbReference>
<dbReference type="Gene3D" id="3.20.70.20">
    <property type="match status" value="1"/>
</dbReference>
<dbReference type="Pfam" id="PF02867">
    <property type="entry name" value="Ribonuc_red_lgC"/>
    <property type="match status" value="1"/>
</dbReference>
<keyword evidence="8" id="KW-0215">Deoxyribonucleotide synthesis</keyword>
<keyword evidence="3 13" id="KW-0846">Cobalamin</keyword>
<keyword evidence="16" id="KW-1185">Reference proteome</keyword>
<dbReference type="Proteomes" id="UP001461341">
    <property type="component" value="Chromosome"/>
</dbReference>
<dbReference type="PANTHER" id="PTHR43371">
    <property type="entry name" value="VITAMIN B12-DEPENDENT RIBONUCLEOTIDE REDUCTASE"/>
    <property type="match status" value="1"/>
</dbReference>
<evidence type="ECO:0000256" key="3">
    <source>
        <dbReference type="ARBA" id="ARBA00022628"/>
    </source>
</evidence>
<dbReference type="EMBL" id="CP121689">
    <property type="protein sequence ID" value="WZL75145.1"/>
    <property type="molecule type" value="Genomic_DNA"/>
</dbReference>
<keyword evidence="7 13" id="KW-0560">Oxidoreductase</keyword>
<evidence type="ECO:0000256" key="2">
    <source>
        <dbReference type="ARBA" id="ARBA00007405"/>
    </source>
</evidence>
<gene>
    <name evidence="15" type="ORF">QBE54_05955</name>
</gene>
<dbReference type="Pfam" id="PF00317">
    <property type="entry name" value="Ribonuc_red_lgN"/>
    <property type="match status" value="1"/>
</dbReference>
<evidence type="ECO:0000256" key="1">
    <source>
        <dbReference type="ARBA" id="ARBA00001922"/>
    </source>
</evidence>
<keyword evidence="5 12" id="KW-0547">Nucleotide-binding</keyword>
<comment type="function">
    <text evidence="13">Catalyzes the reduction of ribonucleotides to deoxyribonucleotides. May function to provide a pool of deoxyribonucleotide precursors for DNA repair during oxygen limitation and/or for immediate growth after restoration of oxygen.</text>
</comment>
<evidence type="ECO:0000256" key="4">
    <source>
        <dbReference type="ARBA" id="ARBA00022634"/>
    </source>
</evidence>
<keyword evidence="10 13" id="KW-0170">Cobalt</keyword>
<name>A0ABZ2YBS9_9BACT</name>
<dbReference type="GO" id="GO:0004748">
    <property type="term" value="F:ribonucleoside-diphosphate reductase activity, thioredoxin disulfide as acceptor"/>
    <property type="evidence" value="ECO:0007669"/>
    <property type="project" value="UniProtKB-EC"/>
</dbReference>
<dbReference type="InterPro" id="IPR013344">
    <property type="entry name" value="RNR_NrdJ/NrdZ"/>
</dbReference>
<dbReference type="InterPro" id="IPR000788">
    <property type="entry name" value="RNR_lg_C"/>
</dbReference>
<evidence type="ECO:0000259" key="14">
    <source>
        <dbReference type="PROSITE" id="PS51161"/>
    </source>
</evidence>
<protein>
    <recommendedName>
        <fullName evidence="13">Vitamin B12-dependent ribonucleotide reductase</fullName>
        <ecNumber evidence="13">1.17.4.1</ecNumber>
    </recommendedName>
</protein>
<evidence type="ECO:0000256" key="12">
    <source>
        <dbReference type="PROSITE-ProRule" id="PRU00492"/>
    </source>
</evidence>
<keyword evidence="4 13" id="KW-0237">DNA synthesis</keyword>